<dbReference type="Pfam" id="PF02743">
    <property type="entry name" value="dCache_1"/>
    <property type="match status" value="1"/>
</dbReference>
<dbReference type="Gene3D" id="1.10.287.950">
    <property type="entry name" value="Methyl-accepting chemotaxis protein"/>
    <property type="match status" value="1"/>
</dbReference>
<dbReference type="GO" id="GO:0005886">
    <property type="term" value="C:plasma membrane"/>
    <property type="evidence" value="ECO:0007669"/>
    <property type="project" value="UniProtKB-SubCell"/>
</dbReference>
<feature type="transmembrane region" description="Helical" evidence="12">
    <location>
        <begin position="322"/>
        <end position="343"/>
    </location>
</feature>
<evidence type="ECO:0000256" key="12">
    <source>
        <dbReference type="SAM" id="Phobius"/>
    </source>
</evidence>
<sequence length="714" mass="77730">MNFKDWSLKNKIIIPTFCVVAIILTASTWVMTDQARSLAVQQASKGADTEAKGYGNEISETLGKALTVTRTLAAMFEEGANYKVIPDREFLDSVLIHTLKKHPGLSGAWCTFPAKTSYDNREEEYRDKYKGAYRNWYYRDGGSISASYVGEENLEGQAWFENPMSGNVETLSEPYPWEVAGKTFWLCSTGYPVKRNGRNIGIVGVDFYLNDLLDTVLKIKPFETGYAFLVTNKGTIVAHPDSELQAKNITDILKGEQQSKILDAINNGRAYSYVAESNSGKMEYITYAPIKVGKTSFPWSIALVIPMDKVEAQANAIAKNSIMVSVLAILILLAILFVLAGVISKPILKTAGYTNKVSEGDLDAALEINQKDEIGRMADSLRTMVGELKKTILKAEDETRKAEEESAKAREATAEAEKARAKADMARTEGLHHAADRVEQVLERVVSASEQMSVQSNEMLQGSEIQSDRISSTATAMEEMNATVLEIARNASDAAEASNDAQIKAKDGASVVEKSKRALTQTVTEVNNLKDNMEELGKQAKGTETIVGVITDIADQTNLLALNAAIEAARAGEAGRGFAVVADEVRKLAEKTMTATGEVSTSINAIQRVAGENIRSMETVYTRIEEANEFSESSGGVLKEIVTGAEESAVQIQSIATAAEEQSATSEEINSSIEEISRITAETANGAREFALALESLAEQVSEMQKIVEDLKDE</sequence>
<evidence type="ECO:0000256" key="9">
    <source>
        <dbReference type="PROSITE-ProRule" id="PRU00284"/>
    </source>
</evidence>
<evidence type="ECO:0000259" key="14">
    <source>
        <dbReference type="PROSITE" id="PS50885"/>
    </source>
</evidence>
<comment type="subcellular location">
    <subcellularLocation>
        <location evidence="1">Cell membrane</location>
        <topology evidence="1">Multi-pass membrane protein</topology>
    </subcellularLocation>
</comment>
<dbReference type="STRING" id="526222.Desal_3266"/>
<dbReference type="CDD" id="cd06225">
    <property type="entry name" value="HAMP"/>
    <property type="match status" value="1"/>
</dbReference>
<evidence type="ECO:0000256" key="3">
    <source>
        <dbReference type="ARBA" id="ARBA00022500"/>
    </source>
</evidence>
<keyword evidence="4 12" id="KW-0812">Transmembrane</keyword>
<dbReference type="InterPro" id="IPR003660">
    <property type="entry name" value="HAMP_dom"/>
</dbReference>
<name>C6C2B6_MARSD</name>
<dbReference type="SUPFAM" id="SSF58104">
    <property type="entry name" value="Methyl-accepting chemotaxis protein (MCP) signaling domain"/>
    <property type="match status" value="1"/>
</dbReference>
<dbReference type="InterPro" id="IPR004089">
    <property type="entry name" value="MCPsignal_dom"/>
</dbReference>
<evidence type="ECO:0000256" key="2">
    <source>
        <dbReference type="ARBA" id="ARBA00022475"/>
    </source>
</evidence>
<dbReference type="CDD" id="cd12912">
    <property type="entry name" value="PDC2_MCP_like"/>
    <property type="match status" value="1"/>
</dbReference>
<evidence type="ECO:0000313" key="16">
    <source>
        <dbReference type="Proteomes" id="UP000002601"/>
    </source>
</evidence>
<dbReference type="OrthoDB" id="9814362at2"/>
<dbReference type="AlphaFoldDB" id="C6C2B6"/>
<dbReference type="eggNOG" id="COG0840">
    <property type="taxonomic scope" value="Bacteria"/>
</dbReference>
<dbReference type="Pfam" id="PF00015">
    <property type="entry name" value="MCPsignal"/>
    <property type="match status" value="1"/>
</dbReference>
<dbReference type="FunFam" id="1.10.287.950:FF:000001">
    <property type="entry name" value="Methyl-accepting chemotaxis sensory transducer"/>
    <property type="match status" value="1"/>
</dbReference>
<dbReference type="GO" id="GO:0006935">
    <property type="term" value="P:chemotaxis"/>
    <property type="evidence" value="ECO:0007669"/>
    <property type="project" value="UniProtKB-KW"/>
</dbReference>
<dbReference type="Gene3D" id="3.30.450.20">
    <property type="entry name" value="PAS domain"/>
    <property type="match status" value="2"/>
</dbReference>
<dbReference type="EMBL" id="CP001649">
    <property type="protein sequence ID" value="ACS81317.1"/>
    <property type="molecule type" value="Genomic_DNA"/>
</dbReference>
<dbReference type="PANTHER" id="PTHR32089:SF112">
    <property type="entry name" value="LYSOZYME-LIKE PROTEIN-RELATED"/>
    <property type="match status" value="1"/>
</dbReference>
<keyword evidence="10" id="KW-0175">Coiled coil</keyword>
<evidence type="ECO:0000256" key="10">
    <source>
        <dbReference type="SAM" id="Coils"/>
    </source>
</evidence>
<proteinExistence type="inferred from homology"/>
<feature type="domain" description="HAMP" evidence="14">
    <location>
        <begin position="341"/>
        <end position="393"/>
    </location>
</feature>
<keyword evidence="5 12" id="KW-1133">Transmembrane helix</keyword>
<keyword evidence="3" id="KW-0145">Chemotaxis</keyword>
<dbReference type="PROSITE" id="PS50885">
    <property type="entry name" value="HAMP"/>
    <property type="match status" value="1"/>
</dbReference>
<evidence type="ECO:0000256" key="6">
    <source>
        <dbReference type="ARBA" id="ARBA00023136"/>
    </source>
</evidence>
<evidence type="ECO:0000313" key="15">
    <source>
        <dbReference type="EMBL" id="ACS81317.1"/>
    </source>
</evidence>
<evidence type="ECO:0000256" key="11">
    <source>
        <dbReference type="SAM" id="MobiDB-lite"/>
    </source>
</evidence>
<organism evidence="15 16">
    <name type="scientific">Maridesulfovibrio salexigens (strain ATCC 14822 / DSM 2638 / NCIMB 8403 / VKM B-1763)</name>
    <name type="common">Desulfovibrio salexigens</name>
    <dbReference type="NCBI Taxonomy" id="526222"/>
    <lineage>
        <taxon>Bacteria</taxon>
        <taxon>Pseudomonadati</taxon>
        <taxon>Thermodesulfobacteriota</taxon>
        <taxon>Desulfovibrionia</taxon>
        <taxon>Desulfovibrionales</taxon>
        <taxon>Desulfovibrionaceae</taxon>
        <taxon>Maridesulfovibrio</taxon>
    </lineage>
</organism>
<evidence type="ECO:0000256" key="5">
    <source>
        <dbReference type="ARBA" id="ARBA00022989"/>
    </source>
</evidence>
<accession>C6C2B6</accession>
<evidence type="ECO:0000256" key="7">
    <source>
        <dbReference type="ARBA" id="ARBA00023224"/>
    </source>
</evidence>
<protein>
    <submittedName>
        <fullName evidence="15">Methyl-accepting chemotaxis sensory transducer with Cache sensor</fullName>
    </submittedName>
</protein>
<dbReference type="PANTHER" id="PTHR32089">
    <property type="entry name" value="METHYL-ACCEPTING CHEMOTAXIS PROTEIN MCPB"/>
    <property type="match status" value="1"/>
</dbReference>
<dbReference type="RefSeq" id="WP_015853133.1">
    <property type="nucleotide sequence ID" value="NC_012881.1"/>
</dbReference>
<feature type="coiled-coil region" evidence="10">
    <location>
        <begin position="512"/>
        <end position="546"/>
    </location>
</feature>
<dbReference type="Proteomes" id="UP000002601">
    <property type="component" value="Chromosome"/>
</dbReference>
<gene>
    <name evidence="15" type="ordered locus">Desal_3266</name>
</gene>
<dbReference type="PROSITE" id="PS50111">
    <property type="entry name" value="CHEMOTAXIS_TRANSDUC_2"/>
    <property type="match status" value="1"/>
</dbReference>
<dbReference type="KEGG" id="dsa:Desal_3266"/>
<dbReference type="SMART" id="SM00283">
    <property type="entry name" value="MA"/>
    <property type="match status" value="1"/>
</dbReference>
<feature type="domain" description="Methyl-accepting transducer" evidence="13">
    <location>
        <begin position="441"/>
        <end position="677"/>
    </location>
</feature>
<keyword evidence="6 12" id="KW-0472">Membrane</keyword>
<dbReference type="HOGENOM" id="CLU_000445_107_19_7"/>
<dbReference type="GO" id="GO:0007165">
    <property type="term" value="P:signal transduction"/>
    <property type="evidence" value="ECO:0007669"/>
    <property type="project" value="UniProtKB-KW"/>
</dbReference>
<dbReference type="CDD" id="cd12913">
    <property type="entry name" value="PDC1_MCP_like"/>
    <property type="match status" value="1"/>
</dbReference>
<comment type="similarity">
    <text evidence="8">Belongs to the methyl-accepting chemotaxis (MCP) protein family.</text>
</comment>
<feature type="region of interest" description="Disordered" evidence="11">
    <location>
        <begin position="397"/>
        <end position="416"/>
    </location>
</feature>
<evidence type="ECO:0000256" key="4">
    <source>
        <dbReference type="ARBA" id="ARBA00022692"/>
    </source>
</evidence>
<keyword evidence="2" id="KW-1003">Cell membrane</keyword>
<keyword evidence="7 9" id="KW-0807">Transducer</keyword>
<dbReference type="CDD" id="cd11386">
    <property type="entry name" value="MCP_signal"/>
    <property type="match status" value="1"/>
</dbReference>
<dbReference type="SMART" id="SM00304">
    <property type="entry name" value="HAMP"/>
    <property type="match status" value="1"/>
</dbReference>
<feature type="transmembrane region" description="Helical" evidence="12">
    <location>
        <begin position="12"/>
        <end position="31"/>
    </location>
</feature>
<dbReference type="Gene3D" id="6.10.340.10">
    <property type="match status" value="1"/>
</dbReference>
<evidence type="ECO:0000256" key="1">
    <source>
        <dbReference type="ARBA" id="ARBA00004651"/>
    </source>
</evidence>
<evidence type="ECO:0000256" key="8">
    <source>
        <dbReference type="ARBA" id="ARBA00029447"/>
    </source>
</evidence>
<dbReference type="InterPro" id="IPR033479">
    <property type="entry name" value="dCache_1"/>
</dbReference>
<evidence type="ECO:0000259" key="13">
    <source>
        <dbReference type="PROSITE" id="PS50111"/>
    </source>
</evidence>
<reference evidence="15 16" key="1">
    <citation type="submission" date="2009-06" db="EMBL/GenBank/DDBJ databases">
        <title>Complete sequence of Desulfovibrio salexigens DSM 2638.</title>
        <authorList>
            <consortium name="US DOE Joint Genome Institute"/>
            <person name="Lucas S."/>
            <person name="Copeland A."/>
            <person name="Lapidus A."/>
            <person name="Glavina del Rio T."/>
            <person name="Tice H."/>
            <person name="Bruce D."/>
            <person name="Goodwin L."/>
            <person name="Pitluck S."/>
            <person name="Munk A.C."/>
            <person name="Brettin T."/>
            <person name="Detter J.C."/>
            <person name="Han C."/>
            <person name="Tapia R."/>
            <person name="Larimer F."/>
            <person name="Land M."/>
            <person name="Hauser L."/>
            <person name="Kyrpides N."/>
            <person name="Anderson I."/>
            <person name="Wall J.D."/>
            <person name="Arkin A.P."/>
            <person name="Dehal P."/>
            <person name="Chivian D."/>
            <person name="Giles B."/>
            <person name="Hazen T.C."/>
        </authorList>
    </citation>
    <scope>NUCLEOTIDE SEQUENCE [LARGE SCALE GENOMIC DNA]</scope>
    <source>
        <strain evidence="16">ATCC 14822 / DSM 2638 / NCIMB 8403 / VKM B-1763</strain>
    </source>
</reference>
<dbReference type="Pfam" id="PF00672">
    <property type="entry name" value="HAMP"/>
    <property type="match status" value="1"/>
</dbReference>
<keyword evidence="16" id="KW-1185">Reference proteome</keyword>